<dbReference type="Pfam" id="PF07992">
    <property type="entry name" value="Pyr_redox_2"/>
    <property type="match status" value="1"/>
</dbReference>
<dbReference type="PRINTS" id="PR00469">
    <property type="entry name" value="PNDRDTASEII"/>
</dbReference>
<evidence type="ECO:0000259" key="12">
    <source>
        <dbReference type="Pfam" id="PF07992"/>
    </source>
</evidence>
<evidence type="ECO:0000256" key="4">
    <source>
        <dbReference type="ARBA" id="ARBA00022630"/>
    </source>
</evidence>
<dbReference type="InterPro" id="IPR008255">
    <property type="entry name" value="Pyr_nucl-diS_OxRdtase_2_AS"/>
</dbReference>
<evidence type="ECO:0000256" key="8">
    <source>
        <dbReference type="ARBA" id="ARBA00023284"/>
    </source>
</evidence>
<evidence type="ECO:0000313" key="14">
    <source>
        <dbReference type="Proteomes" id="UP000199136"/>
    </source>
</evidence>
<feature type="domain" description="FAD/NAD(P)-binding" evidence="12">
    <location>
        <begin position="10"/>
        <end position="297"/>
    </location>
</feature>
<evidence type="ECO:0000256" key="1">
    <source>
        <dbReference type="ARBA" id="ARBA00009333"/>
    </source>
</evidence>
<evidence type="ECO:0000256" key="11">
    <source>
        <dbReference type="RuleBase" id="RU003881"/>
    </source>
</evidence>
<sequence length="322" mass="35054">MELEQMNKIYDVIIIGAGPGGLTAALYASRSNLDTLILERGLPGGQMNNTAEIENYPGFGSITGPDLSTKMFDNAKNFGAEYAYGDVKEVIDGKEYKTIIAGKKEFKTRSIIIATGAEHRKLGVDGETEYNGRGVSYCAVCDGAFFRNKNLVVVGGGDSAVEEGTYLTQFAEKVTIIHRRSELRAQKILQDRAFKNDKIDFIWDTTVEEINGDDMKVSSVTLKNKETGEVSEFSADGAFIYVGLVPNSEKFRPLGITDEEGWIVTNEKMETNVPGIFAVGDVRKTPLRQVATAVGDGSLAGQGAFNFVEELKDSLEAEKING</sequence>
<keyword evidence="6 10" id="KW-0560">Oxidoreductase</keyword>
<keyword evidence="5 10" id="KW-0274">FAD</keyword>
<dbReference type="GO" id="GO:0004791">
    <property type="term" value="F:thioredoxin-disulfide reductase (NADPH) activity"/>
    <property type="evidence" value="ECO:0007669"/>
    <property type="project" value="UniProtKB-UniRule"/>
</dbReference>
<dbReference type="InterPro" id="IPR050097">
    <property type="entry name" value="Ferredoxin-NADP_redctase_2"/>
</dbReference>
<comment type="cofactor">
    <cofactor evidence="11">
        <name>FAD</name>
        <dbReference type="ChEBI" id="CHEBI:57692"/>
    </cofactor>
    <text evidence="11">Binds 1 FAD per subunit.</text>
</comment>
<reference evidence="13 14" key="1">
    <citation type="submission" date="2016-10" db="EMBL/GenBank/DDBJ databases">
        <authorList>
            <person name="de Groot N.N."/>
        </authorList>
    </citation>
    <scope>NUCLEOTIDE SEQUENCE [LARGE SCALE GENOMIC DNA]</scope>
    <source>
        <strain evidence="13 14">DSM 20581</strain>
    </source>
</reference>
<comment type="catalytic activity">
    <reaction evidence="9 10">
        <text>[thioredoxin]-dithiol + NADP(+) = [thioredoxin]-disulfide + NADPH + H(+)</text>
        <dbReference type="Rhea" id="RHEA:20345"/>
        <dbReference type="Rhea" id="RHEA-COMP:10698"/>
        <dbReference type="Rhea" id="RHEA-COMP:10700"/>
        <dbReference type="ChEBI" id="CHEBI:15378"/>
        <dbReference type="ChEBI" id="CHEBI:29950"/>
        <dbReference type="ChEBI" id="CHEBI:50058"/>
        <dbReference type="ChEBI" id="CHEBI:57783"/>
        <dbReference type="ChEBI" id="CHEBI:58349"/>
        <dbReference type="EC" id="1.8.1.9"/>
    </reaction>
</comment>
<dbReference type="PROSITE" id="PS00573">
    <property type="entry name" value="PYRIDINE_REDOX_2"/>
    <property type="match status" value="1"/>
</dbReference>
<dbReference type="Proteomes" id="UP000199136">
    <property type="component" value="Unassembled WGS sequence"/>
</dbReference>
<evidence type="ECO:0000256" key="9">
    <source>
        <dbReference type="ARBA" id="ARBA00048132"/>
    </source>
</evidence>
<dbReference type="InterPro" id="IPR036188">
    <property type="entry name" value="FAD/NAD-bd_sf"/>
</dbReference>
<dbReference type="InterPro" id="IPR005982">
    <property type="entry name" value="Thioredox_Rdtase"/>
</dbReference>
<dbReference type="AlphaFoldDB" id="A0A1I5XQI3"/>
<protein>
    <recommendedName>
        <fullName evidence="3 10">Thioredoxin reductase</fullName>
        <ecNumber evidence="10">1.8.1.9</ecNumber>
    </recommendedName>
</protein>
<dbReference type="PRINTS" id="PR00368">
    <property type="entry name" value="FADPNR"/>
</dbReference>
<evidence type="ECO:0000256" key="2">
    <source>
        <dbReference type="ARBA" id="ARBA00011738"/>
    </source>
</evidence>
<name>A0A1I5XQI3_9LACT</name>
<organism evidence="13 14">
    <name type="scientific">Desemzia incerta</name>
    <dbReference type="NCBI Taxonomy" id="82801"/>
    <lineage>
        <taxon>Bacteria</taxon>
        <taxon>Bacillati</taxon>
        <taxon>Bacillota</taxon>
        <taxon>Bacilli</taxon>
        <taxon>Lactobacillales</taxon>
        <taxon>Carnobacteriaceae</taxon>
        <taxon>Desemzia</taxon>
    </lineage>
</organism>
<dbReference type="InterPro" id="IPR023753">
    <property type="entry name" value="FAD/NAD-binding_dom"/>
</dbReference>
<keyword evidence="11" id="KW-0521">NADP</keyword>
<evidence type="ECO:0000256" key="5">
    <source>
        <dbReference type="ARBA" id="ARBA00022827"/>
    </source>
</evidence>
<proteinExistence type="inferred from homology"/>
<dbReference type="GO" id="GO:0005737">
    <property type="term" value="C:cytoplasm"/>
    <property type="evidence" value="ECO:0007669"/>
    <property type="project" value="InterPro"/>
</dbReference>
<evidence type="ECO:0000256" key="3">
    <source>
        <dbReference type="ARBA" id="ARBA00018719"/>
    </source>
</evidence>
<evidence type="ECO:0000256" key="7">
    <source>
        <dbReference type="ARBA" id="ARBA00023157"/>
    </source>
</evidence>
<keyword evidence="14" id="KW-1185">Reference proteome</keyword>
<dbReference type="PANTHER" id="PTHR48105">
    <property type="entry name" value="THIOREDOXIN REDUCTASE 1-RELATED-RELATED"/>
    <property type="match status" value="1"/>
</dbReference>
<dbReference type="OrthoDB" id="9806179at2"/>
<evidence type="ECO:0000313" key="13">
    <source>
        <dbReference type="EMBL" id="SFQ33997.1"/>
    </source>
</evidence>
<dbReference type="SUPFAM" id="SSF51905">
    <property type="entry name" value="FAD/NAD(P)-binding domain"/>
    <property type="match status" value="1"/>
</dbReference>
<dbReference type="RefSeq" id="WP_092480579.1">
    <property type="nucleotide sequence ID" value="NZ_FOXW01000005.1"/>
</dbReference>
<gene>
    <name evidence="13" type="ORF">SAMN04488506_1545</name>
</gene>
<evidence type="ECO:0000256" key="6">
    <source>
        <dbReference type="ARBA" id="ARBA00023002"/>
    </source>
</evidence>
<evidence type="ECO:0000256" key="10">
    <source>
        <dbReference type="RuleBase" id="RU003880"/>
    </source>
</evidence>
<keyword evidence="8 10" id="KW-0676">Redox-active center</keyword>
<dbReference type="GO" id="GO:0019430">
    <property type="term" value="P:removal of superoxide radicals"/>
    <property type="evidence" value="ECO:0007669"/>
    <property type="project" value="UniProtKB-UniRule"/>
</dbReference>
<comment type="subunit">
    <text evidence="2 10">Homodimer.</text>
</comment>
<accession>A0A1I5XQI3</accession>
<dbReference type="Gene3D" id="3.50.50.60">
    <property type="entry name" value="FAD/NAD(P)-binding domain"/>
    <property type="match status" value="2"/>
</dbReference>
<dbReference type="NCBIfam" id="TIGR01292">
    <property type="entry name" value="TRX_reduct"/>
    <property type="match status" value="1"/>
</dbReference>
<keyword evidence="7" id="KW-1015">Disulfide bond</keyword>
<comment type="similarity">
    <text evidence="1 10">Belongs to the class-II pyridine nucleotide-disulfide oxidoreductase family.</text>
</comment>
<dbReference type="EC" id="1.8.1.9" evidence="10"/>
<dbReference type="EMBL" id="FOXW01000005">
    <property type="protein sequence ID" value="SFQ33997.1"/>
    <property type="molecule type" value="Genomic_DNA"/>
</dbReference>
<keyword evidence="4 10" id="KW-0285">Flavoprotein</keyword>
<dbReference type="STRING" id="82801.SAMN04488506_1545"/>